<evidence type="ECO:0000256" key="1">
    <source>
        <dbReference type="ARBA" id="ARBA00004429"/>
    </source>
</evidence>
<reference evidence="7 8" key="1">
    <citation type="submission" date="2020-08" db="EMBL/GenBank/DDBJ databases">
        <title>Genomic Encyclopedia of Type Strains, Phase IV (KMG-IV): sequencing the most valuable type-strain genomes for metagenomic binning, comparative biology and taxonomic classification.</title>
        <authorList>
            <person name="Goeker M."/>
        </authorList>
    </citation>
    <scope>NUCLEOTIDE SEQUENCE [LARGE SCALE GENOMIC DNA]</scope>
    <source>
        <strain evidence="7 8">DSM 22975</strain>
    </source>
</reference>
<evidence type="ECO:0000256" key="4">
    <source>
        <dbReference type="ARBA" id="ARBA00022989"/>
    </source>
</evidence>
<accession>A0A841GLR6</accession>
<feature type="transmembrane region" description="Helical" evidence="6">
    <location>
        <begin position="331"/>
        <end position="350"/>
    </location>
</feature>
<evidence type="ECO:0000313" key="7">
    <source>
        <dbReference type="EMBL" id="MBB6055730.1"/>
    </source>
</evidence>
<evidence type="ECO:0000256" key="2">
    <source>
        <dbReference type="ARBA" id="ARBA00022475"/>
    </source>
</evidence>
<evidence type="ECO:0000256" key="6">
    <source>
        <dbReference type="SAM" id="Phobius"/>
    </source>
</evidence>
<dbReference type="Proteomes" id="UP000585721">
    <property type="component" value="Unassembled WGS sequence"/>
</dbReference>
<feature type="transmembrane region" description="Helical" evidence="6">
    <location>
        <begin position="12"/>
        <end position="34"/>
    </location>
</feature>
<dbReference type="InterPro" id="IPR001851">
    <property type="entry name" value="ABC_transp_permease"/>
</dbReference>
<feature type="transmembrane region" description="Helical" evidence="6">
    <location>
        <begin position="248"/>
        <end position="268"/>
    </location>
</feature>
<sequence>MSQQRIPLWINVGLIPLVNLLMAFAVSVLLFYYIDINPLDAVKVMWEGAFGYAEGIGFTLYYATGFIFTGLAVAVAYHAGLFNIGGEGQAYVGGLGVGLVCLWLGNTLPFWLLLPLALLAGGLFGAAWAFIPAYLQAKRGSHIVITTIMFNFIASSLMAYLLVDVLKPATTMAPESAVFAEASWLPKLHAILAGMGIEVPASPVNASLIWALLCAVFVWGFLWYTRWGYQIRSVGSNVHAAGYAGISYSRVTIIAMVMSGMLAGFFALNVIQGELHQIKLNYVEGFGFTGIAVALMGRNHPVGVILASLLFGFLYQGGAELSFEYGVDRNIVVVLQGLVILFSGALEHMFKPKLETLYLRLAGKQEAE</sequence>
<dbReference type="RefSeq" id="WP_188026481.1">
    <property type="nucleotide sequence ID" value="NZ_JACHGR010000005.1"/>
</dbReference>
<keyword evidence="4 6" id="KW-1133">Transmembrane helix</keyword>
<dbReference type="CDD" id="cd06580">
    <property type="entry name" value="TM_PBP1_transp_TpRbsC_like"/>
    <property type="match status" value="1"/>
</dbReference>
<comment type="subcellular location">
    <subcellularLocation>
        <location evidence="1">Cell inner membrane</location>
        <topology evidence="1">Multi-pass membrane protein</topology>
    </subcellularLocation>
</comment>
<comment type="caution">
    <text evidence="7">The sequence shown here is derived from an EMBL/GenBank/DDBJ whole genome shotgun (WGS) entry which is preliminary data.</text>
</comment>
<evidence type="ECO:0000256" key="5">
    <source>
        <dbReference type="ARBA" id="ARBA00023136"/>
    </source>
</evidence>
<feature type="transmembrane region" description="Helical" evidence="6">
    <location>
        <begin position="143"/>
        <end position="163"/>
    </location>
</feature>
<keyword evidence="7" id="KW-0813">Transport</keyword>
<dbReference type="GO" id="GO:0005886">
    <property type="term" value="C:plasma membrane"/>
    <property type="evidence" value="ECO:0007669"/>
    <property type="project" value="UniProtKB-SubCell"/>
</dbReference>
<proteinExistence type="predicted"/>
<feature type="transmembrane region" description="Helical" evidence="6">
    <location>
        <begin position="111"/>
        <end position="131"/>
    </location>
</feature>
<dbReference type="Pfam" id="PF02653">
    <property type="entry name" value="BPD_transp_2"/>
    <property type="match status" value="1"/>
</dbReference>
<name>A0A841GLR6_9GAMM</name>
<feature type="transmembrane region" description="Helical" evidence="6">
    <location>
        <begin position="208"/>
        <end position="227"/>
    </location>
</feature>
<organism evidence="7 8">
    <name type="scientific">Tolumonas osonensis</name>
    <dbReference type="NCBI Taxonomy" id="675874"/>
    <lineage>
        <taxon>Bacteria</taxon>
        <taxon>Pseudomonadati</taxon>
        <taxon>Pseudomonadota</taxon>
        <taxon>Gammaproteobacteria</taxon>
        <taxon>Aeromonadales</taxon>
        <taxon>Aeromonadaceae</taxon>
        <taxon>Tolumonas</taxon>
    </lineage>
</organism>
<protein>
    <submittedName>
        <fullName evidence="7">Simple sugar transport system permease protein</fullName>
    </submittedName>
</protein>
<dbReference type="EMBL" id="JACHGR010000005">
    <property type="protein sequence ID" value="MBB6055730.1"/>
    <property type="molecule type" value="Genomic_DNA"/>
</dbReference>
<gene>
    <name evidence="7" type="ORF">HNR75_001648</name>
</gene>
<dbReference type="AlphaFoldDB" id="A0A841GLR6"/>
<dbReference type="GO" id="GO:0022857">
    <property type="term" value="F:transmembrane transporter activity"/>
    <property type="evidence" value="ECO:0007669"/>
    <property type="project" value="InterPro"/>
</dbReference>
<dbReference type="PANTHER" id="PTHR47089">
    <property type="entry name" value="ABC TRANSPORTER, PERMEASE PROTEIN"/>
    <property type="match status" value="1"/>
</dbReference>
<feature type="transmembrane region" description="Helical" evidence="6">
    <location>
        <begin position="88"/>
        <end position="105"/>
    </location>
</feature>
<keyword evidence="5 6" id="KW-0472">Membrane</keyword>
<evidence type="ECO:0000256" key="3">
    <source>
        <dbReference type="ARBA" id="ARBA00022692"/>
    </source>
</evidence>
<evidence type="ECO:0000313" key="8">
    <source>
        <dbReference type="Proteomes" id="UP000585721"/>
    </source>
</evidence>
<keyword evidence="3 6" id="KW-0812">Transmembrane</keyword>
<keyword evidence="2" id="KW-1003">Cell membrane</keyword>
<keyword evidence="8" id="KW-1185">Reference proteome</keyword>
<keyword evidence="7" id="KW-0762">Sugar transport</keyword>
<dbReference type="PANTHER" id="PTHR47089:SF1">
    <property type="entry name" value="GUANOSINE ABC TRANSPORTER PERMEASE PROTEIN NUPP"/>
    <property type="match status" value="1"/>
</dbReference>
<feature type="transmembrane region" description="Helical" evidence="6">
    <location>
        <begin position="60"/>
        <end position="81"/>
    </location>
</feature>